<dbReference type="EMBL" id="FNGV01000012">
    <property type="protein sequence ID" value="SDM65612.1"/>
    <property type="molecule type" value="Genomic_DNA"/>
</dbReference>
<evidence type="ECO:0000313" key="2">
    <source>
        <dbReference type="Proteomes" id="UP000199440"/>
    </source>
</evidence>
<sequence>MESNINLHCKCGEVYTIEKPDDFPNKAVGLGCNFCMECADENEDEFVGYMQYWLYDNDIVVQEPIDSNQLSLFPRITNPVDSILSSPQT</sequence>
<organism evidence="1 2">
    <name type="scientific">Kriegella aquimaris</name>
    <dbReference type="NCBI Taxonomy" id="192904"/>
    <lineage>
        <taxon>Bacteria</taxon>
        <taxon>Pseudomonadati</taxon>
        <taxon>Bacteroidota</taxon>
        <taxon>Flavobacteriia</taxon>
        <taxon>Flavobacteriales</taxon>
        <taxon>Flavobacteriaceae</taxon>
        <taxon>Kriegella</taxon>
    </lineage>
</organism>
<reference evidence="1 2" key="1">
    <citation type="submission" date="2016-10" db="EMBL/GenBank/DDBJ databases">
        <authorList>
            <person name="de Groot N.N."/>
        </authorList>
    </citation>
    <scope>NUCLEOTIDE SEQUENCE [LARGE SCALE GENOMIC DNA]</scope>
    <source>
        <strain evidence="1 2">DSM 19886</strain>
    </source>
</reference>
<gene>
    <name evidence="1" type="ORF">SAMN04488514_11257</name>
</gene>
<evidence type="ECO:0000313" key="1">
    <source>
        <dbReference type="EMBL" id="SDM65612.1"/>
    </source>
</evidence>
<keyword evidence="2" id="KW-1185">Reference proteome</keyword>
<protein>
    <submittedName>
        <fullName evidence="1">Uncharacterized protein</fullName>
    </submittedName>
</protein>
<dbReference type="Proteomes" id="UP000199440">
    <property type="component" value="Unassembled WGS sequence"/>
</dbReference>
<accession>A0A1G9V062</accession>
<name>A0A1G9V062_9FLAO</name>
<proteinExistence type="predicted"/>
<dbReference type="STRING" id="192904.SAMN04488514_11257"/>
<dbReference type="AlphaFoldDB" id="A0A1G9V062"/>